<sequence length="166" mass="19293">MLISYRLDDFADPKNESAMMDLISLLANNISAFSEVQAKEILNLKATFPRILKDWRCSSQVKGTFEESKSVLQDLVKTEEGIKTELEELNKKETELEAELKVIESKRQMLKEEKERVSKQMKIVCCLVEEKASNIGAQYLKVDCAKYQWLEQRLKSKWALMRHLFA</sequence>
<protein>
    <submittedName>
        <fullName evidence="2">Uncharacterized protein</fullName>
    </submittedName>
</protein>
<dbReference type="Proteomes" id="UP000595140">
    <property type="component" value="Unassembled WGS sequence"/>
</dbReference>
<dbReference type="EMBL" id="OOIL02005599">
    <property type="protein sequence ID" value="VFQ95298.1"/>
    <property type="molecule type" value="Genomic_DNA"/>
</dbReference>
<organism evidence="2 3">
    <name type="scientific">Cuscuta campestris</name>
    <dbReference type="NCBI Taxonomy" id="132261"/>
    <lineage>
        <taxon>Eukaryota</taxon>
        <taxon>Viridiplantae</taxon>
        <taxon>Streptophyta</taxon>
        <taxon>Embryophyta</taxon>
        <taxon>Tracheophyta</taxon>
        <taxon>Spermatophyta</taxon>
        <taxon>Magnoliopsida</taxon>
        <taxon>eudicotyledons</taxon>
        <taxon>Gunneridae</taxon>
        <taxon>Pentapetalae</taxon>
        <taxon>asterids</taxon>
        <taxon>lamiids</taxon>
        <taxon>Solanales</taxon>
        <taxon>Convolvulaceae</taxon>
        <taxon>Cuscuteae</taxon>
        <taxon>Cuscuta</taxon>
        <taxon>Cuscuta subgen. Grammica</taxon>
        <taxon>Cuscuta sect. Cleistogrammica</taxon>
    </lineage>
</organism>
<keyword evidence="3" id="KW-1185">Reference proteome</keyword>
<evidence type="ECO:0000313" key="3">
    <source>
        <dbReference type="Proteomes" id="UP000595140"/>
    </source>
</evidence>
<feature type="coiled-coil region" evidence="1">
    <location>
        <begin position="72"/>
        <end position="120"/>
    </location>
</feature>
<evidence type="ECO:0000256" key="1">
    <source>
        <dbReference type="SAM" id="Coils"/>
    </source>
</evidence>
<keyword evidence="1" id="KW-0175">Coiled coil</keyword>
<accession>A0A484N4V6</accession>
<gene>
    <name evidence="2" type="ORF">CCAM_LOCUS37074</name>
</gene>
<evidence type="ECO:0000313" key="2">
    <source>
        <dbReference type="EMBL" id="VFQ95298.1"/>
    </source>
</evidence>
<dbReference type="OrthoDB" id="1303247at2759"/>
<proteinExistence type="predicted"/>
<name>A0A484N4V6_9ASTE</name>
<reference evidence="2 3" key="1">
    <citation type="submission" date="2018-04" db="EMBL/GenBank/DDBJ databases">
        <authorList>
            <person name="Vogel A."/>
        </authorList>
    </citation>
    <scope>NUCLEOTIDE SEQUENCE [LARGE SCALE GENOMIC DNA]</scope>
</reference>
<dbReference type="AlphaFoldDB" id="A0A484N4V6"/>